<dbReference type="Gene3D" id="3.10.10.10">
    <property type="entry name" value="HIV Type 1 Reverse Transcriptase, subunit A, domain 1"/>
    <property type="match status" value="1"/>
</dbReference>
<protein>
    <submittedName>
        <fullName evidence="1">Uncharacterized protein</fullName>
    </submittedName>
</protein>
<name>A0A9Q3CY90_9BASI</name>
<reference evidence="1" key="1">
    <citation type="submission" date="2021-03" db="EMBL/GenBank/DDBJ databases">
        <title>Draft genome sequence of rust myrtle Austropuccinia psidii MF-1, a brazilian biotype.</title>
        <authorList>
            <person name="Quecine M.C."/>
            <person name="Pachon D.M.R."/>
            <person name="Bonatelli M.L."/>
            <person name="Correr F.H."/>
            <person name="Franceschini L.M."/>
            <person name="Leite T.F."/>
            <person name="Margarido G.R.A."/>
            <person name="Almeida C.A."/>
            <person name="Ferrarezi J.A."/>
            <person name="Labate C.A."/>
        </authorList>
    </citation>
    <scope>NUCLEOTIDE SEQUENCE</scope>
    <source>
        <strain evidence="1">MF-1</strain>
    </source>
</reference>
<evidence type="ECO:0000313" key="1">
    <source>
        <dbReference type="EMBL" id="MBW0490596.1"/>
    </source>
</evidence>
<dbReference type="Gene3D" id="3.30.70.270">
    <property type="match status" value="1"/>
</dbReference>
<dbReference type="SUPFAM" id="SSF56672">
    <property type="entry name" value="DNA/RNA polymerases"/>
    <property type="match status" value="1"/>
</dbReference>
<keyword evidence="2" id="KW-1185">Reference proteome</keyword>
<dbReference type="AlphaFoldDB" id="A0A9Q3CY90"/>
<dbReference type="PANTHER" id="PTHR24559">
    <property type="entry name" value="TRANSPOSON TY3-I GAG-POL POLYPROTEIN"/>
    <property type="match status" value="1"/>
</dbReference>
<dbReference type="PANTHER" id="PTHR24559:SF444">
    <property type="entry name" value="REVERSE TRANSCRIPTASE DOMAIN-CONTAINING PROTEIN"/>
    <property type="match status" value="1"/>
</dbReference>
<dbReference type="InterPro" id="IPR043128">
    <property type="entry name" value="Rev_trsase/Diguanyl_cyclase"/>
</dbReference>
<dbReference type="InterPro" id="IPR043502">
    <property type="entry name" value="DNA/RNA_pol_sf"/>
</dbReference>
<dbReference type="EMBL" id="AVOT02010667">
    <property type="protein sequence ID" value="MBW0490596.1"/>
    <property type="molecule type" value="Genomic_DNA"/>
</dbReference>
<dbReference type="InterPro" id="IPR053134">
    <property type="entry name" value="RNA-dir_DNA_polymerase"/>
</dbReference>
<dbReference type="Proteomes" id="UP000765509">
    <property type="component" value="Unassembled WGS sequence"/>
</dbReference>
<comment type="caution">
    <text evidence="1">The sequence shown here is derived from an EMBL/GenBank/DDBJ whole genome shotgun (WGS) entry which is preliminary data.</text>
</comment>
<organism evidence="1 2">
    <name type="scientific">Austropuccinia psidii MF-1</name>
    <dbReference type="NCBI Taxonomy" id="1389203"/>
    <lineage>
        <taxon>Eukaryota</taxon>
        <taxon>Fungi</taxon>
        <taxon>Dikarya</taxon>
        <taxon>Basidiomycota</taxon>
        <taxon>Pucciniomycotina</taxon>
        <taxon>Pucciniomycetes</taxon>
        <taxon>Pucciniales</taxon>
        <taxon>Sphaerophragmiaceae</taxon>
        <taxon>Austropuccinia</taxon>
    </lineage>
</organism>
<sequence>MEVKEEIGHYEILEVTNPVLITWNDGEDNIWSLWRFQSTEHLKKAYRYPIPRIPHASDKLAKAKFITNMDFMKGFHQNEFKTNSIKFFKNICNIGTYEETRMPFGIKYEQAYFQTMMDNIFG</sequence>
<proteinExistence type="predicted"/>
<evidence type="ECO:0000313" key="2">
    <source>
        <dbReference type="Proteomes" id="UP000765509"/>
    </source>
</evidence>
<gene>
    <name evidence="1" type="ORF">O181_030311</name>
</gene>
<accession>A0A9Q3CY90</accession>